<gene>
    <name evidence="1" type="ORF">ACFODO_16210</name>
    <name evidence="2" type="ORF">C9E89_022545</name>
</gene>
<reference evidence="1" key="1">
    <citation type="journal article" date="2014" name="Int. J. Syst. Evol. Microbiol.">
        <title>Complete genome of a new Firmicutes species belonging to the dominant human colonic microbiota ('Ruminococcus bicirculans') reveals two chromosomes and a selective capacity to utilize plant glucans.</title>
        <authorList>
            <consortium name="NISC Comparative Sequencing Program"/>
            <person name="Wegmann U."/>
            <person name="Louis P."/>
            <person name="Goesmann A."/>
            <person name="Henrissat B."/>
            <person name="Duncan S.H."/>
            <person name="Flint H.J."/>
        </authorList>
    </citation>
    <scope>NUCLEOTIDE SEQUENCE</scope>
    <source>
        <strain evidence="1">KCTC 62575</strain>
    </source>
</reference>
<dbReference type="Proteomes" id="UP001595455">
    <property type="component" value="Unassembled WGS sequence"/>
</dbReference>
<reference evidence="1" key="4">
    <citation type="submission" date="2024-09" db="EMBL/GenBank/DDBJ databases">
        <authorList>
            <person name="Sun Q."/>
            <person name="Mori K."/>
        </authorList>
    </citation>
    <scope>NUCLEOTIDE SEQUENCE</scope>
    <source>
        <strain evidence="1">KCTC 62575</strain>
    </source>
</reference>
<evidence type="ECO:0000313" key="3">
    <source>
        <dbReference type="Proteomes" id="UP000240957"/>
    </source>
</evidence>
<reference evidence="2 3" key="2">
    <citation type="submission" date="2018-08" db="EMBL/GenBank/DDBJ databases">
        <title>The draft genome of Acinetobacter sichuanensis strain WCHAc060041.</title>
        <authorList>
            <person name="Qin J."/>
            <person name="Feng Y."/>
            <person name="Zong Z."/>
        </authorList>
    </citation>
    <scope>NUCLEOTIDE SEQUENCE [LARGE SCALE GENOMIC DNA]</scope>
    <source>
        <strain evidence="2 3">WCHAc060041</strain>
    </source>
</reference>
<dbReference type="AlphaFoldDB" id="A0A371YIK9"/>
<dbReference type="EMBL" id="PYIX02000144">
    <property type="protein sequence ID" value="RFC81312.1"/>
    <property type="molecule type" value="Genomic_DNA"/>
</dbReference>
<name>A0A371YIK9_9GAMM</name>
<dbReference type="EMBL" id="JBHRSF010000082">
    <property type="protein sequence ID" value="MFC2996776.1"/>
    <property type="molecule type" value="Genomic_DNA"/>
</dbReference>
<evidence type="ECO:0000313" key="4">
    <source>
        <dbReference type="Proteomes" id="UP001595455"/>
    </source>
</evidence>
<keyword evidence="4" id="KW-1185">Reference proteome</keyword>
<dbReference type="InterPro" id="IPR009387">
    <property type="entry name" value="HigB-2"/>
</dbReference>
<sequence>MYTICETPLFTKYCLVYWTEEEYEEFKTFLALNPEAGDVEPNSGGIRKIRWTSGGRGKSSGVRVIYFNRLTNGEIWLLTLYSKKQTVQLSKKTLQALVEKLNDSFND</sequence>
<dbReference type="OrthoDB" id="197283at2"/>
<dbReference type="Proteomes" id="UP000240957">
    <property type="component" value="Unassembled WGS sequence"/>
</dbReference>
<dbReference type="PIRSF" id="PIRSF039032">
    <property type="entry name" value="HigB-2"/>
    <property type="match status" value="1"/>
</dbReference>
<reference evidence="4" key="3">
    <citation type="journal article" date="2019" name="Int. J. Syst. Evol. Microbiol.">
        <title>The Global Catalogue of Microorganisms (GCM) 10K type strain sequencing project: providing services to taxonomists for standard genome sequencing and annotation.</title>
        <authorList>
            <consortium name="The Broad Institute Genomics Platform"/>
            <consortium name="The Broad Institute Genome Sequencing Center for Infectious Disease"/>
            <person name="Wu L."/>
            <person name="Ma J."/>
        </authorList>
    </citation>
    <scope>NUCLEOTIDE SEQUENCE [LARGE SCALE GENOMIC DNA]</scope>
    <source>
        <strain evidence="4">KCTC 62575</strain>
    </source>
</reference>
<organism evidence="2 3">
    <name type="scientific">Acinetobacter sichuanensis</name>
    <dbReference type="NCBI Taxonomy" id="2136183"/>
    <lineage>
        <taxon>Bacteria</taxon>
        <taxon>Pseudomonadati</taxon>
        <taxon>Pseudomonadota</taxon>
        <taxon>Gammaproteobacteria</taxon>
        <taxon>Moraxellales</taxon>
        <taxon>Moraxellaceae</taxon>
        <taxon>Acinetobacter</taxon>
    </lineage>
</organism>
<accession>A0A371YIK9</accession>
<proteinExistence type="predicted"/>
<dbReference type="RefSeq" id="WP_107010296.1">
    <property type="nucleotide sequence ID" value="NZ_JBHRSF010000082.1"/>
</dbReference>
<evidence type="ECO:0000313" key="1">
    <source>
        <dbReference type="EMBL" id="MFC2996776.1"/>
    </source>
</evidence>
<protein>
    <submittedName>
        <fullName evidence="2">Transcriptional regulator</fullName>
    </submittedName>
</protein>
<evidence type="ECO:0000313" key="2">
    <source>
        <dbReference type="EMBL" id="RFC81312.1"/>
    </source>
</evidence>
<comment type="caution">
    <text evidence="2">The sequence shown here is derived from an EMBL/GenBank/DDBJ whole genome shotgun (WGS) entry which is preliminary data.</text>
</comment>